<evidence type="ECO:0000259" key="4">
    <source>
        <dbReference type="PROSITE" id="PS01124"/>
    </source>
</evidence>
<dbReference type="InterPro" id="IPR009057">
    <property type="entry name" value="Homeodomain-like_sf"/>
</dbReference>
<dbReference type="PANTHER" id="PTHR46796">
    <property type="entry name" value="HTH-TYPE TRANSCRIPTIONAL ACTIVATOR RHAS-RELATED"/>
    <property type="match status" value="1"/>
</dbReference>
<proteinExistence type="predicted"/>
<dbReference type="InterPro" id="IPR018062">
    <property type="entry name" value="HTH_AraC-typ_CS"/>
</dbReference>
<accession>A0A250K1L6</accession>
<dbReference type="PROSITE" id="PS00041">
    <property type="entry name" value="HTH_ARAC_FAMILY_1"/>
    <property type="match status" value="1"/>
</dbReference>
<dbReference type="Proteomes" id="UP000217343">
    <property type="component" value="Chromosome"/>
</dbReference>
<dbReference type="InterPro" id="IPR020449">
    <property type="entry name" value="Tscrpt_reg_AraC-type_HTH"/>
</dbReference>
<dbReference type="SUPFAM" id="SSF46689">
    <property type="entry name" value="Homeodomain-like"/>
    <property type="match status" value="2"/>
</dbReference>
<dbReference type="PRINTS" id="PR00032">
    <property type="entry name" value="HTHARAC"/>
</dbReference>
<keyword evidence="6" id="KW-1185">Reference proteome</keyword>
<keyword evidence="1" id="KW-0805">Transcription regulation</keyword>
<dbReference type="SMART" id="SM00342">
    <property type="entry name" value="HTH_ARAC"/>
    <property type="match status" value="1"/>
</dbReference>
<evidence type="ECO:0000313" key="6">
    <source>
        <dbReference type="Proteomes" id="UP000217343"/>
    </source>
</evidence>
<dbReference type="GO" id="GO:0003700">
    <property type="term" value="F:DNA-binding transcription factor activity"/>
    <property type="evidence" value="ECO:0007669"/>
    <property type="project" value="InterPro"/>
</dbReference>
<evidence type="ECO:0000313" key="5">
    <source>
        <dbReference type="EMBL" id="ATB49491.1"/>
    </source>
</evidence>
<sequence length="262" mass="28499">MGPPPSLLERIGTDVVQFQDASAAFDATVGEVLALGRADLACLTQLQFGGPTPLKAVPPGTDVARLELAGYVEKEGAGAARRLVLTAHARAWIETLWGPLQADGYALMAALPEEHLRIVARFLTAARALQDRHASRVAKLLQEPGRSRAARQRGGLSPAALHRVKLYVEAHLAQRIPVGALARRAGLSVFHFTRAFRQSTGMTPHAWVQHRRVERARELLRQSTRPLGDIALAVGFGSQSHFTTVFRRITGLTPAVVRRDAR</sequence>
<evidence type="ECO:0000256" key="3">
    <source>
        <dbReference type="ARBA" id="ARBA00023163"/>
    </source>
</evidence>
<dbReference type="OrthoDB" id="112032at2"/>
<dbReference type="Pfam" id="PF12833">
    <property type="entry name" value="HTH_18"/>
    <property type="match status" value="1"/>
</dbReference>
<name>A0A250K1L6_9BACT</name>
<dbReference type="KEGG" id="mmas:MYMAC_005136"/>
<gene>
    <name evidence="5" type="ORF">MYMAC_005136</name>
</gene>
<dbReference type="InterPro" id="IPR018060">
    <property type="entry name" value="HTH_AraC"/>
</dbReference>
<keyword evidence="3" id="KW-0804">Transcription</keyword>
<dbReference type="EMBL" id="CP022203">
    <property type="protein sequence ID" value="ATB49491.1"/>
    <property type="molecule type" value="Genomic_DNA"/>
</dbReference>
<dbReference type="PANTHER" id="PTHR46796:SF14">
    <property type="entry name" value="TRANSCRIPTIONAL REGULATORY PROTEIN"/>
    <property type="match status" value="1"/>
</dbReference>
<keyword evidence="2" id="KW-0238">DNA-binding</keyword>
<dbReference type="GO" id="GO:0043565">
    <property type="term" value="F:sequence-specific DNA binding"/>
    <property type="evidence" value="ECO:0007669"/>
    <property type="project" value="InterPro"/>
</dbReference>
<protein>
    <submittedName>
        <fullName evidence="5">AraC family transcriptional regulator</fullName>
    </submittedName>
</protein>
<dbReference type="Gene3D" id="1.10.10.60">
    <property type="entry name" value="Homeodomain-like"/>
    <property type="match status" value="2"/>
</dbReference>
<evidence type="ECO:0000256" key="2">
    <source>
        <dbReference type="ARBA" id="ARBA00023125"/>
    </source>
</evidence>
<reference evidence="5 6" key="1">
    <citation type="submission" date="2017-06" db="EMBL/GenBank/DDBJ databases">
        <title>Sequencing and comparative analysis of myxobacterial genomes.</title>
        <authorList>
            <person name="Rupp O."/>
            <person name="Goesmann A."/>
            <person name="Sogaard-Andersen L."/>
        </authorList>
    </citation>
    <scope>NUCLEOTIDE SEQUENCE [LARGE SCALE GENOMIC DNA]</scope>
    <source>
        <strain evidence="5 6">DSM 14697</strain>
    </source>
</reference>
<feature type="domain" description="HTH araC/xylS-type" evidence="4">
    <location>
        <begin position="162"/>
        <end position="260"/>
    </location>
</feature>
<organism evidence="5 6">
    <name type="scientific">Corallococcus macrosporus DSM 14697</name>
    <dbReference type="NCBI Taxonomy" id="1189310"/>
    <lineage>
        <taxon>Bacteria</taxon>
        <taxon>Pseudomonadati</taxon>
        <taxon>Myxococcota</taxon>
        <taxon>Myxococcia</taxon>
        <taxon>Myxococcales</taxon>
        <taxon>Cystobacterineae</taxon>
        <taxon>Myxococcaceae</taxon>
        <taxon>Corallococcus</taxon>
    </lineage>
</organism>
<dbReference type="RefSeq" id="WP_095960027.1">
    <property type="nucleotide sequence ID" value="NZ_CP022203.1"/>
</dbReference>
<evidence type="ECO:0000256" key="1">
    <source>
        <dbReference type="ARBA" id="ARBA00023015"/>
    </source>
</evidence>
<dbReference type="PROSITE" id="PS01124">
    <property type="entry name" value="HTH_ARAC_FAMILY_2"/>
    <property type="match status" value="1"/>
</dbReference>
<dbReference type="InterPro" id="IPR050204">
    <property type="entry name" value="AraC_XylS_family_regulators"/>
</dbReference>
<dbReference type="AlphaFoldDB" id="A0A250K1L6"/>